<evidence type="ECO:0000313" key="3">
    <source>
        <dbReference type="Proteomes" id="UP000231501"/>
    </source>
</evidence>
<dbReference type="SUPFAM" id="SSF53474">
    <property type="entry name" value="alpha/beta-Hydrolases"/>
    <property type="match status" value="1"/>
</dbReference>
<dbReference type="GO" id="GO:0046464">
    <property type="term" value="P:acylglycerol catabolic process"/>
    <property type="evidence" value="ECO:0007669"/>
    <property type="project" value="TreeGrafter"/>
</dbReference>
<keyword evidence="2" id="KW-0378">Hydrolase</keyword>
<comment type="caution">
    <text evidence="2">The sequence shown here is derived from an EMBL/GenBank/DDBJ whole genome shotgun (WGS) entry which is preliminary data.</text>
</comment>
<dbReference type="InterPro" id="IPR029058">
    <property type="entry name" value="AB_hydrolase_fold"/>
</dbReference>
<dbReference type="Proteomes" id="UP000231501">
    <property type="component" value="Unassembled WGS sequence"/>
</dbReference>
<protein>
    <submittedName>
        <fullName evidence="2">Alpha/beta hydrolase</fullName>
    </submittedName>
</protein>
<dbReference type="InterPro" id="IPR050266">
    <property type="entry name" value="AB_hydrolase_sf"/>
</dbReference>
<dbReference type="Pfam" id="PF00561">
    <property type="entry name" value="Abhydrolase_1"/>
    <property type="match status" value="1"/>
</dbReference>
<sequence>MSAALDALFPGFEHLSVPTTEGVRIHLSTGGTGPALLLLHGHPQTRAIWHKVAPALAERFTVVVADLRGYGDSSKPLVPGSAGSAATTAAAASPAASTSAAGASPYSKRTMAADMLAVMQALGHTRFDVLAHDRGARVAHRLAMDAPTAVRRLALLDIAPTLDMYAGANDAFARAYWHWFFLIQPAPLPERLIEADPAAYLRDVMGRRSAGLAPFDPLALSEYQRCLALPGTARGICEDYRASAGIDLVHDREDRDAGRRLTMPLLALWGEHGVVHRCFDPLALWRPLATDLRGEALPCGHYIPEEAPQALLDRVLPFLTATDRDIAAGEERLP</sequence>
<proteinExistence type="predicted"/>
<dbReference type="RefSeq" id="WP_099861309.1">
    <property type="nucleotide sequence ID" value="NZ_PEOG01000019.1"/>
</dbReference>
<dbReference type="GO" id="GO:0016020">
    <property type="term" value="C:membrane"/>
    <property type="evidence" value="ECO:0007669"/>
    <property type="project" value="TreeGrafter"/>
</dbReference>
<reference evidence="2 3" key="1">
    <citation type="submission" date="2017-11" db="EMBL/GenBank/DDBJ databases">
        <title>Draft genome sequence of Mitsuaria sp. HWN-4.</title>
        <authorList>
            <person name="Gundlapally S.R."/>
        </authorList>
    </citation>
    <scope>NUCLEOTIDE SEQUENCE [LARGE SCALE GENOMIC DNA]</scope>
    <source>
        <strain evidence="2 3">HWN-4</strain>
    </source>
</reference>
<dbReference type="PANTHER" id="PTHR43798">
    <property type="entry name" value="MONOACYLGLYCEROL LIPASE"/>
    <property type="match status" value="1"/>
</dbReference>
<feature type="domain" description="AB hydrolase-1" evidence="1">
    <location>
        <begin position="34"/>
        <end position="205"/>
    </location>
</feature>
<dbReference type="OrthoDB" id="9780765at2"/>
<dbReference type="Gene3D" id="3.40.50.1820">
    <property type="entry name" value="alpha/beta hydrolase"/>
    <property type="match status" value="1"/>
</dbReference>
<evidence type="ECO:0000313" key="2">
    <source>
        <dbReference type="EMBL" id="PIM53589.1"/>
    </source>
</evidence>
<dbReference type="InterPro" id="IPR000073">
    <property type="entry name" value="AB_hydrolase_1"/>
</dbReference>
<dbReference type="AlphaFoldDB" id="A0A2G9CDK6"/>
<name>A0A2G9CDK6_9BURK</name>
<keyword evidence="3" id="KW-1185">Reference proteome</keyword>
<dbReference type="EMBL" id="PEOG01000019">
    <property type="protein sequence ID" value="PIM53589.1"/>
    <property type="molecule type" value="Genomic_DNA"/>
</dbReference>
<dbReference type="PANTHER" id="PTHR43798:SF33">
    <property type="entry name" value="HYDROLASE, PUTATIVE (AFU_ORTHOLOGUE AFUA_2G14860)-RELATED"/>
    <property type="match status" value="1"/>
</dbReference>
<dbReference type="GO" id="GO:0047372">
    <property type="term" value="F:monoacylglycerol lipase activity"/>
    <property type="evidence" value="ECO:0007669"/>
    <property type="project" value="TreeGrafter"/>
</dbReference>
<gene>
    <name evidence="2" type="ORF">CS062_08930</name>
</gene>
<accession>A0A2G9CDK6</accession>
<evidence type="ECO:0000259" key="1">
    <source>
        <dbReference type="Pfam" id="PF00561"/>
    </source>
</evidence>
<organism evidence="2 3">
    <name type="scientific">Roseateles chitinivorans</name>
    <dbReference type="NCBI Taxonomy" id="2917965"/>
    <lineage>
        <taxon>Bacteria</taxon>
        <taxon>Pseudomonadati</taxon>
        <taxon>Pseudomonadota</taxon>
        <taxon>Betaproteobacteria</taxon>
        <taxon>Burkholderiales</taxon>
        <taxon>Sphaerotilaceae</taxon>
        <taxon>Roseateles</taxon>
    </lineage>
</organism>